<organism evidence="1 2">
    <name type="scientific">Azorhizobium oxalatiphilum</name>
    <dbReference type="NCBI Taxonomy" id="980631"/>
    <lineage>
        <taxon>Bacteria</taxon>
        <taxon>Pseudomonadati</taxon>
        <taxon>Pseudomonadota</taxon>
        <taxon>Alphaproteobacteria</taxon>
        <taxon>Hyphomicrobiales</taxon>
        <taxon>Xanthobacteraceae</taxon>
        <taxon>Azorhizobium</taxon>
    </lineage>
</organism>
<reference evidence="1" key="1">
    <citation type="journal article" date="2014" name="Int. J. Syst. Evol. Microbiol.">
        <title>Complete genome sequence of Corynebacterium casei LMG S-19264T (=DSM 44701T), isolated from a smear-ripened cheese.</title>
        <authorList>
            <consortium name="US DOE Joint Genome Institute (JGI-PGF)"/>
            <person name="Walter F."/>
            <person name="Albersmeier A."/>
            <person name="Kalinowski J."/>
            <person name="Ruckert C."/>
        </authorList>
    </citation>
    <scope>NUCLEOTIDE SEQUENCE</scope>
    <source>
        <strain evidence="1">CCM 7897</strain>
    </source>
</reference>
<dbReference type="EMBL" id="BMCT01000005">
    <property type="protein sequence ID" value="GGF71967.1"/>
    <property type="molecule type" value="Genomic_DNA"/>
</dbReference>
<evidence type="ECO:0000313" key="2">
    <source>
        <dbReference type="Proteomes" id="UP000606044"/>
    </source>
</evidence>
<sequence length="117" mass="12831">MNRIKTVVEGGEACASACAIAFLGGTDSDGKPWRSSSTDSRLGFHAFRGISDTMDSDQVQVVVVDMLRYGKQMDAPIDLLIAGFSTSSKDIFWVSNEDVCLLKIKLWSNETKKFVCN</sequence>
<proteinExistence type="predicted"/>
<keyword evidence="2" id="KW-1185">Reference proteome</keyword>
<accession>A0A917C4W5</accession>
<evidence type="ECO:0000313" key="1">
    <source>
        <dbReference type="EMBL" id="GGF71967.1"/>
    </source>
</evidence>
<protein>
    <submittedName>
        <fullName evidence="1">Uncharacterized protein</fullName>
    </submittedName>
</protein>
<name>A0A917C4W5_9HYPH</name>
<reference evidence="1" key="2">
    <citation type="submission" date="2020-09" db="EMBL/GenBank/DDBJ databases">
        <authorList>
            <person name="Sun Q."/>
            <person name="Sedlacek I."/>
        </authorList>
    </citation>
    <scope>NUCLEOTIDE SEQUENCE</scope>
    <source>
        <strain evidence="1">CCM 7897</strain>
    </source>
</reference>
<dbReference type="AlphaFoldDB" id="A0A917C4W5"/>
<dbReference type="Proteomes" id="UP000606044">
    <property type="component" value="Unassembled WGS sequence"/>
</dbReference>
<gene>
    <name evidence="1" type="ORF">GCM10007301_34650</name>
</gene>
<comment type="caution">
    <text evidence="1">The sequence shown here is derived from an EMBL/GenBank/DDBJ whole genome shotgun (WGS) entry which is preliminary data.</text>
</comment>